<feature type="compositionally biased region" description="Low complexity" evidence="1">
    <location>
        <begin position="340"/>
        <end position="355"/>
    </location>
</feature>
<keyword evidence="2" id="KW-0472">Membrane</keyword>
<evidence type="ECO:0000313" key="5">
    <source>
        <dbReference type="Proteomes" id="UP001239215"/>
    </source>
</evidence>
<feature type="domain" description="DUF5667" evidence="3">
    <location>
        <begin position="121"/>
        <end position="197"/>
    </location>
</feature>
<name>A0AAJ1X3C1_9ACTN</name>
<dbReference type="RefSeq" id="WP_307201774.1">
    <property type="nucleotide sequence ID" value="NZ_JAUTAN010000001.1"/>
</dbReference>
<organism evidence="4 5">
    <name type="scientific">Nocardioides zeae</name>
    <dbReference type="NCBI Taxonomy" id="1457234"/>
    <lineage>
        <taxon>Bacteria</taxon>
        <taxon>Bacillati</taxon>
        <taxon>Actinomycetota</taxon>
        <taxon>Actinomycetes</taxon>
        <taxon>Propionibacteriales</taxon>
        <taxon>Nocardioidaceae</taxon>
        <taxon>Nocardioides</taxon>
    </lineage>
</organism>
<proteinExistence type="predicted"/>
<feature type="region of interest" description="Disordered" evidence="1">
    <location>
        <begin position="293"/>
        <end position="379"/>
    </location>
</feature>
<feature type="compositionally biased region" description="Gly residues" evidence="1">
    <location>
        <begin position="356"/>
        <end position="365"/>
    </location>
</feature>
<dbReference type="Pfam" id="PF18915">
    <property type="entry name" value="DUF5667"/>
    <property type="match status" value="1"/>
</dbReference>
<feature type="compositionally biased region" description="Low complexity" evidence="1">
    <location>
        <begin position="366"/>
        <end position="378"/>
    </location>
</feature>
<dbReference type="Proteomes" id="UP001239215">
    <property type="component" value="Unassembled WGS sequence"/>
</dbReference>
<feature type="region of interest" description="Disordered" evidence="1">
    <location>
        <begin position="1"/>
        <end position="28"/>
    </location>
</feature>
<reference evidence="4" key="1">
    <citation type="submission" date="2023-07" db="EMBL/GenBank/DDBJ databases">
        <title>Functional and genomic diversity of the sorghum phyllosphere microbiome.</title>
        <authorList>
            <person name="Shade A."/>
        </authorList>
    </citation>
    <scope>NUCLEOTIDE SEQUENCE</scope>
    <source>
        <strain evidence="4">SORGH_AS_1067</strain>
    </source>
</reference>
<evidence type="ECO:0000256" key="1">
    <source>
        <dbReference type="SAM" id="MobiDB-lite"/>
    </source>
</evidence>
<sequence length="399" mass="40206">MMSLPTARRRAEELDAAVSGSARDASAPSADLEPLLDVVAQLRAEGAASVPAPRADFAADLRGRLMTEAATVLVAPDPATDELLTLRRSPHAPRRQRRVTAVAAVLVVAGGSSTMAYAAQGALPGDSLYPVKRALEGARGSISLTDESRGALTLRHAEQRLAEVQGLVERHDTASDALVSDALATFVEQSDEAADLLLAAGAQGDDRSVTDLRGFVAGAVATLADLEPSLSVTDQEGLATAVAALRDIDGRALELCPTCGSSSAVELPFALANAASMFDEGLFGEDAPVVPDVDVSALPPGSVAGPQDDGTSVAAPPETTPPPATGGSEQPSTPTPAPTATPTTPTAPTTPDPGAGLPGTSGGITGTTEGITGLTGPLAEPLRAITETLDTLLGLKSTP</sequence>
<dbReference type="AlphaFoldDB" id="A0AAJ1X3C1"/>
<protein>
    <recommendedName>
        <fullName evidence="3">DUF5667 domain-containing protein</fullName>
    </recommendedName>
</protein>
<evidence type="ECO:0000256" key="2">
    <source>
        <dbReference type="SAM" id="Phobius"/>
    </source>
</evidence>
<dbReference type="InterPro" id="IPR043725">
    <property type="entry name" value="DUF5667"/>
</dbReference>
<gene>
    <name evidence="4" type="ORF">QE405_002803</name>
</gene>
<dbReference type="EMBL" id="JAUTAN010000001">
    <property type="protein sequence ID" value="MDQ1105519.1"/>
    <property type="molecule type" value="Genomic_DNA"/>
</dbReference>
<keyword evidence="2" id="KW-0812">Transmembrane</keyword>
<comment type="caution">
    <text evidence="4">The sequence shown here is derived from an EMBL/GenBank/DDBJ whole genome shotgun (WGS) entry which is preliminary data.</text>
</comment>
<keyword evidence="2" id="KW-1133">Transmembrane helix</keyword>
<evidence type="ECO:0000259" key="3">
    <source>
        <dbReference type="Pfam" id="PF18915"/>
    </source>
</evidence>
<evidence type="ECO:0000313" key="4">
    <source>
        <dbReference type="EMBL" id="MDQ1105519.1"/>
    </source>
</evidence>
<feature type="transmembrane region" description="Helical" evidence="2">
    <location>
        <begin position="99"/>
        <end position="119"/>
    </location>
</feature>
<accession>A0AAJ1X3C1</accession>